<reference evidence="1 2" key="1">
    <citation type="submission" date="2022-03" db="EMBL/GenBank/DDBJ databases">
        <title>Hymenobactersp. isolated from the air.</title>
        <authorList>
            <person name="Won M."/>
            <person name="Kwon S.-W."/>
        </authorList>
    </citation>
    <scope>NUCLEOTIDE SEQUENCE [LARGE SCALE GENOMIC DNA]</scope>
    <source>
        <strain evidence="1 2">KACC 21982</strain>
        <plasmid evidence="1 2">unnamed4</plasmid>
    </source>
</reference>
<evidence type="ECO:0000313" key="1">
    <source>
        <dbReference type="EMBL" id="UOG77550.1"/>
    </source>
</evidence>
<keyword evidence="1" id="KW-0614">Plasmid</keyword>
<gene>
    <name evidence="1" type="ORF">MTX78_24720</name>
</gene>
<keyword evidence="2" id="KW-1185">Reference proteome</keyword>
<protein>
    <submittedName>
        <fullName evidence="1">Uncharacterized protein</fullName>
    </submittedName>
</protein>
<proteinExistence type="predicted"/>
<sequence length="47" mass="5709">MAPIYVKNGTIYVKNGTLLREKWHHYVKNGTPLWKTQVLREKWHFLI</sequence>
<evidence type="ECO:0000313" key="2">
    <source>
        <dbReference type="Proteomes" id="UP000831113"/>
    </source>
</evidence>
<accession>A0ABY4D7K6</accession>
<dbReference type="EMBL" id="CP094673">
    <property type="protein sequence ID" value="UOG77550.1"/>
    <property type="molecule type" value="Genomic_DNA"/>
</dbReference>
<organism evidence="1 2">
    <name type="scientific">Hymenobacter tibetensis</name>
    <dbReference type="NCBI Taxonomy" id="497967"/>
    <lineage>
        <taxon>Bacteria</taxon>
        <taxon>Pseudomonadati</taxon>
        <taxon>Bacteroidota</taxon>
        <taxon>Cytophagia</taxon>
        <taxon>Cytophagales</taxon>
        <taxon>Hymenobacteraceae</taxon>
        <taxon>Hymenobacter</taxon>
    </lineage>
</organism>
<dbReference type="RefSeq" id="WP_243803414.1">
    <property type="nucleotide sequence ID" value="NZ_CP094673.1"/>
</dbReference>
<dbReference type="Proteomes" id="UP000831113">
    <property type="component" value="Plasmid unnamed4"/>
</dbReference>
<geneLocation type="plasmid" evidence="1 2">
    <name>unnamed4</name>
</geneLocation>
<name>A0ABY4D7K6_9BACT</name>